<dbReference type="RefSeq" id="XP_007763282.1">
    <property type="nucleotide sequence ID" value="XM_007765092.1"/>
</dbReference>
<dbReference type="OrthoDB" id="5413003at2759"/>
<organism evidence="2 3">
    <name type="scientific">Coniophora puteana (strain RWD-64-598)</name>
    <name type="common">Brown rot fungus</name>
    <dbReference type="NCBI Taxonomy" id="741705"/>
    <lineage>
        <taxon>Eukaryota</taxon>
        <taxon>Fungi</taxon>
        <taxon>Dikarya</taxon>
        <taxon>Basidiomycota</taxon>
        <taxon>Agaricomycotina</taxon>
        <taxon>Agaricomycetes</taxon>
        <taxon>Agaricomycetidae</taxon>
        <taxon>Boletales</taxon>
        <taxon>Coniophorineae</taxon>
        <taxon>Coniophoraceae</taxon>
        <taxon>Coniophora</taxon>
    </lineage>
</organism>
<dbReference type="EMBL" id="JH711573">
    <property type="protein sequence ID" value="EIW86484.1"/>
    <property type="molecule type" value="Genomic_DNA"/>
</dbReference>
<evidence type="ECO:0000256" key="1">
    <source>
        <dbReference type="SAM" id="MobiDB-lite"/>
    </source>
</evidence>
<dbReference type="Proteomes" id="UP000053558">
    <property type="component" value="Unassembled WGS sequence"/>
</dbReference>
<name>A0A5M3N5Y0_CONPW</name>
<reference evidence="3" key="1">
    <citation type="journal article" date="2012" name="Science">
        <title>The Paleozoic origin of enzymatic lignin decomposition reconstructed from 31 fungal genomes.</title>
        <authorList>
            <person name="Floudas D."/>
            <person name="Binder M."/>
            <person name="Riley R."/>
            <person name="Barry K."/>
            <person name="Blanchette R.A."/>
            <person name="Henrissat B."/>
            <person name="Martinez A.T."/>
            <person name="Otillar R."/>
            <person name="Spatafora J.W."/>
            <person name="Yadav J.S."/>
            <person name="Aerts A."/>
            <person name="Benoit I."/>
            <person name="Boyd A."/>
            <person name="Carlson A."/>
            <person name="Copeland A."/>
            <person name="Coutinho P.M."/>
            <person name="de Vries R.P."/>
            <person name="Ferreira P."/>
            <person name="Findley K."/>
            <person name="Foster B."/>
            <person name="Gaskell J."/>
            <person name="Glotzer D."/>
            <person name="Gorecki P."/>
            <person name="Heitman J."/>
            <person name="Hesse C."/>
            <person name="Hori C."/>
            <person name="Igarashi K."/>
            <person name="Jurgens J.A."/>
            <person name="Kallen N."/>
            <person name="Kersten P."/>
            <person name="Kohler A."/>
            <person name="Kuees U."/>
            <person name="Kumar T.K.A."/>
            <person name="Kuo A."/>
            <person name="LaButti K."/>
            <person name="Larrondo L.F."/>
            <person name="Lindquist E."/>
            <person name="Ling A."/>
            <person name="Lombard V."/>
            <person name="Lucas S."/>
            <person name="Lundell T."/>
            <person name="Martin R."/>
            <person name="McLaughlin D.J."/>
            <person name="Morgenstern I."/>
            <person name="Morin E."/>
            <person name="Murat C."/>
            <person name="Nagy L.G."/>
            <person name="Nolan M."/>
            <person name="Ohm R.A."/>
            <person name="Patyshakuliyeva A."/>
            <person name="Rokas A."/>
            <person name="Ruiz-Duenas F.J."/>
            <person name="Sabat G."/>
            <person name="Salamov A."/>
            <person name="Samejima M."/>
            <person name="Schmutz J."/>
            <person name="Slot J.C."/>
            <person name="St John F."/>
            <person name="Stenlid J."/>
            <person name="Sun H."/>
            <person name="Sun S."/>
            <person name="Syed K."/>
            <person name="Tsang A."/>
            <person name="Wiebenga A."/>
            <person name="Young D."/>
            <person name="Pisabarro A."/>
            <person name="Eastwood D.C."/>
            <person name="Martin F."/>
            <person name="Cullen D."/>
            <person name="Grigoriev I.V."/>
            <person name="Hibbett D.S."/>
        </authorList>
    </citation>
    <scope>NUCLEOTIDE SEQUENCE [LARGE SCALE GENOMIC DNA]</scope>
    <source>
        <strain evidence="3">RWD-64-598 SS2</strain>
    </source>
</reference>
<dbReference type="KEGG" id="cput:CONPUDRAFT_161223"/>
<dbReference type="GO" id="GO:0031011">
    <property type="term" value="C:Ino80 complex"/>
    <property type="evidence" value="ECO:0007669"/>
    <property type="project" value="InterPro"/>
</dbReference>
<comment type="caution">
    <text evidence="2">The sequence shown here is derived from an EMBL/GenBank/DDBJ whole genome shotgun (WGS) entry which is preliminary data.</text>
</comment>
<dbReference type="GeneID" id="19204496"/>
<feature type="region of interest" description="Disordered" evidence="1">
    <location>
        <begin position="303"/>
        <end position="338"/>
    </location>
</feature>
<proteinExistence type="predicted"/>
<dbReference type="PANTHER" id="PTHR37287">
    <property type="entry name" value="INO EIGHTY SUBUNIT 1"/>
    <property type="match status" value="1"/>
</dbReference>
<gene>
    <name evidence="2" type="ORF">CONPUDRAFT_161223</name>
</gene>
<evidence type="ECO:0000313" key="2">
    <source>
        <dbReference type="EMBL" id="EIW86484.1"/>
    </source>
</evidence>
<evidence type="ECO:0000313" key="3">
    <source>
        <dbReference type="Proteomes" id="UP000053558"/>
    </source>
</evidence>
<dbReference type="AlphaFoldDB" id="A0A5M3N5Y0"/>
<feature type="compositionally biased region" description="Polar residues" evidence="1">
    <location>
        <begin position="315"/>
        <end position="331"/>
    </location>
</feature>
<keyword evidence="3" id="KW-1185">Reference proteome</keyword>
<accession>A0A5M3N5Y0</accession>
<protein>
    <recommendedName>
        <fullName evidence="4">Ino eighty subunit 1</fullName>
    </recommendedName>
</protein>
<dbReference type="OMA" id="FCDLYVN"/>
<sequence length="435" mass="48422">MSASFSVHNSTWPPDPPAPNVGYLSRKALPIKRADSVPLSREDVQYDLLQHIFADKNVVFTSQAPGTIGKVHFCDLYVNAIYHSTRCSKVLKDKMVETPAFAVELAKLSLLTNVGRINTTMAFFPEMKTALRSYHPVPSLQKTDGNAQDAPRIKNCLKAALLPSEYRVMPPSTPEEILEKSRARTLPPTSVVNLIFVLANHAAPLANVHFESPLNFLDLFLPVRLSSADRARAFLWLIFHYLEGPDEPNPFDDSYSRQHPGKIPRIRQLTEPEAAIENCDTEEELEWGSMMSAKRRTFLKRLIENQDREGPSPVSRATVSSTNMSTSQSKARNNHEQNGERAYIPYVPHVASLSIPNQVCTNAAPGQTSAPVPTSAAPSQGTHSMLEHAWNVIRSTDPLADSDEELMDERVLADYSRRVEVISRLRGRPPTPPVT</sequence>
<dbReference type="PANTHER" id="PTHR37287:SF1">
    <property type="entry name" value="INO EIGHTY SUBUNIT 1"/>
    <property type="match status" value="1"/>
</dbReference>
<dbReference type="InterPro" id="IPR038014">
    <property type="entry name" value="Ies1"/>
</dbReference>
<evidence type="ECO:0008006" key="4">
    <source>
        <dbReference type="Google" id="ProtNLM"/>
    </source>
</evidence>